<evidence type="ECO:0000256" key="7">
    <source>
        <dbReference type="SAM" id="Phobius"/>
    </source>
</evidence>
<feature type="region of interest" description="Disordered" evidence="6">
    <location>
        <begin position="1"/>
        <end position="21"/>
    </location>
</feature>
<dbReference type="PANTHER" id="PTHR23510">
    <property type="entry name" value="INNER MEMBRANE TRANSPORT PROTEIN YAJR"/>
    <property type="match status" value="1"/>
</dbReference>
<dbReference type="InterPro" id="IPR020846">
    <property type="entry name" value="MFS_dom"/>
</dbReference>
<feature type="transmembrane region" description="Helical" evidence="7">
    <location>
        <begin position="170"/>
        <end position="193"/>
    </location>
</feature>
<feature type="transmembrane region" description="Helical" evidence="7">
    <location>
        <begin position="145"/>
        <end position="164"/>
    </location>
</feature>
<feature type="compositionally biased region" description="Basic and acidic residues" evidence="6">
    <location>
        <begin position="1"/>
        <end position="12"/>
    </location>
</feature>
<dbReference type="GO" id="GO:0012505">
    <property type="term" value="C:endomembrane system"/>
    <property type="evidence" value="ECO:0007669"/>
    <property type="project" value="UniProtKB-SubCell"/>
</dbReference>
<dbReference type="Gene3D" id="1.20.1250.20">
    <property type="entry name" value="MFS general substrate transporter like domains"/>
    <property type="match status" value="1"/>
</dbReference>
<name>A0ABD3PT74_9STRA</name>
<evidence type="ECO:0000256" key="1">
    <source>
        <dbReference type="ARBA" id="ARBA00004127"/>
    </source>
</evidence>
<feature type="transmembrane region" description="Helical" evidence="7">
    <location>
        <begin position="78"/>
        <end position="102"/>
    </location>
</feature>
<evidence type="ECO:0000313" key="9">
    <source>
        <dbReference type="EMBL" id="KAL3790799.1"/>
    </source>
</evidence>
<dbReference type="EMBL" id="JABMIG020000122">
    <property type="protein sequence ID" value="KAL3790799.1"/>
    <property type="molecule type" value="Genomic_DNA"/>
</dbReference>
<evidence type="ECO:0000313" key="10">
    <source>
        <dbReference type="Proteomes" id="UP001516023"/>
    </source>
</evidence>
<protein>
    <recommendedName>
        <fullName evidence="8">Major facilitator superfamily (MFS) profile domain-containing protein</fullName>
    </recommendedName>
</protein>
<feature type="transmembrane region" description="Helical" evidence="7">
    <location>
        <begin position="291"/>
        <end position="316"/>
    </location>
</feature>
<feature type="domain" description="Major facilitator superfamily (MFS) profile" evidence="8">
    <location>
        <begin position="79"/>
        <end position="490"/>
    </location>
</feature>
<evidence type="ECO:0000259" key="8">
    <source>
        <dbReference type="PROSITE" id="PS50850"/>
    </source>
</evidence>
<dbReference type="InterPro" id="IPR036259">
    <property type="entry name" value="MFS_trans_sf"/>
</dbReference>
<feature type="transmembrane region" description="Helical" evidence="7">
    <location>
        <begin position="114"/>
        <end position="133"/>
    </location>
</feature>
<dbReference type="SUPFAM" id="SSF103473">
    <property type="entry name" value="MFS general substrate transporter"/>
    <property type="match status" value="1"/>
</dbReference>
<sequence length="498" mass="53318">MLNTDYIEKRNSTGDPDVPVVDMTPSFPPADSTYPKSKQLEAGHYLAMEQDGGDPFSDGGPPSVVSSVATAGGLADPLGFFIVCCVVLIGDMNRGVLFPIMWPLVQELGGNAVWLGYAVGAFSFGRIIASPTLGRMSIDYGYSKTLVMSTAIIIIGCILFASVYRVGSLYFLVFAQIVLGIGSGTLGVTRAYVAEITATRERTKYIAWQTAVQYGGFTVTPIFGSLFLWLLEGKRFQVGFFVFDEYSAAAYFMGGLGVVTLFLLLTKFQARYRTKPASKKKSSRTAERDEVADRMTFVGITVYSAALLGCMLLNVSTKGSIGAFETMGISFAQSHFGLQPAAAGLVVSINGMIGVGALLSMGWLGKFFTDVQMILGGIMVCALGIISFAPLDSVEDGGNNSVVHYCLGIFMIYATGYPIGHTAVIGLFSKVVGRRPQGTLQGYFASAGSLARILFPIMSGYITTYDSINTVMVVLFVNLIVANCFVAMSRRTLEALSV</sequence>
<comment type="caution">
    <text evidence="9">The sequence shown here is derived from an EMBL/GenBank/DDBJ whole genome shotgun (WGS) entry which is preliminary data.</text>
</comment>
<evidence type="ECO:0000256" key="3">
    <source>
        <dbReference type="ARBA" id="ARBA00022692"/>
    </source>
</evidence>
<feature type="transmembrane region" description="Helical" evidence="7">
    <location>
        <begin position="440"/>
        <end position="462"/>
    </location>
</feature>
<keyword evidence="2" id="KW-0813">Transport</keyword>
<reference evidence="9 10" key="1">
    <citation type="journal article" date="2020" name="G3 (Bethesda)">
        <title>Improved Reference Genome for Cyclotella cryptica CCMP332, a Model for Cell Wall Morphogenesis, Salinity Adaptation, and Lipid Production in Diatoms (Bacillariophyta).</title>
        <authorList>
            <person name="Roberts W.R."/>
            <person name="Downey K.M."/>
            <person name="Ruck E.C."/>
            <person name="Traller J.C."/>
            <person name="Alverson A.J."/>
        </authorList>
    </citation>
    <scope>NUCLEOTIDE SEQUENCE [LARGE SCALE GENOMIC DNA]</scope>
    <source>
        <strain evidence="9 10">CCMP332</strain>
    </source>
</reference>
<feature type="transmembrane region" description="Helical" evidence="7">
    <location>
        <begin position="250"/>
        <end position="270"/>
    </location>
</feature>
<gene>
    <name evidence="9" type="ORF">HJC23_004700</name>
</gene>
<organism evidence="9 10">
    <name type="scientific">Cyclotella cryptica</name>
    <dbReference type="NCBI Taxonomy" id="29204"/>
    <lineage>
        <taxon>Eukaryota</taxon>
        <taxon>Sar</taxon>
        <taxon>Stramenopiles</taxon>
        <taxon>Ochrophyta</taxon>
        <taxon>Bacillariophyta</taxon>
        <taxon>Coscinodiscophyceae</taxon>
        <taxon>Thalassiosirophycidae</taxon>
        <taxon>Stephanodiscales</taxon>
        <taxon>Stephanodiscaceae</taxon>
        <taxon>Cyclotella</taxon>
    </lineage>
</organism>
<keyword evidence="10" id="KW-1185">Reference proteome</keyword>
<dbReference type="PROSITE" id="PS50850">
    <property type="entry name" value="MFS"/>
    <property type="match status" value="1"/>
</dbReference>
<feature type="transmembrane region" description="Helical" evidence="7">
    <location>
        <begin position="402"/>
        <end position="428"/>
    </location>
</feature>
<keyword evidence="4 7" id="KW-1133">Transmembrane helix</keyword>
<proteinExistence type="predicted"/>
<comment type="subcellular location">
    <subcellularLocation>
        <location evidence="1">Endomembrane system</location>
        <topology evidence="1">Multi-pass membrane protein</topology>
    </subcellularLocation>
</comment>
<evidence type="ECO:0000256" key="4">
    <source>
        <dbReference type="ARBA" id="ARBA00022989"/>
    </source>
</evidence>
<feature type="transmembrane region" description="Helical" evidence="7">
    <location>
        <begin position="336"/>
        <end position="359"/>
    </location>
</feature>
<dbReference type="InterPro" id="IPR051068">
    <property type="entry name" value="MFS_Domain-Containing_Protein"/>
</dbReference>
<feature type="transmembrane region" description="Helical" evidence="7">
    <location>
        <begin position="468"/>
        <end position="488"/>
    </location>
</feature>
<evidence type="ECO:0000256" key="2">
    <source>
        <dbReference type="ARBA" id="ARBA00022448"/>
    </source>
</evidence>
<dbReference type="PANTHER" id="PTHR23510:SF3">
    <property type="entry name" value="MAJOR FACILITATOR SUPERFAMILY DOMAIN-CONTAINING PROTEIN 8"/>
    <property type="match status" value="1"/>
</dbReference>
<dbReference type="InterPro" id="IPR011701">
    <property type="entry name" value="MFS"/>
</dbReference>
<dbReference type="AlphaFoldDB" id="A0ABD3PT74"/>
<keyword evidence="3 7" id="KW-0812">Transmembrane</keyword>
<evidence type="ECO:0000256" key="6">
    <source>
        <dbReference type="SAM" id="MobiDB-lite"/>
    </source>
</evidence>
<evidence type="ECO:0000256" key="5">
    <source>
        <dbReference type="ARBA" id="ARBA00023136"/>
    </source>
</evidence>
<keyword evidence="5 7" id="KW-0472">Membrane</keyword>
<feature type="transmembrane region" description="Helical" evidence="7">
    <location>
        <begin position="371"/>
        <end position="390"/>
    </location>
</feature>
<feature type="transmembrane region" description="Helical" evidence="7">
    <location>
        <begin position="205"/>
        <end position="230"/>
    </location>
</feature>
<dbReference type="Pfam" id="PF07690">
    <property type="entry name" value="MFS_1"/>
    <property type="match status" value="1"/>
</dbReference>
<accession>A0ABD3PT74</accession>
<dbReference type="Proteomes" id="UP001516023">
    <property type="component" value="Unassembled WGS sequence"/>
</dbReference>